<dbReference type="InterPro" id="IPR015797">
    <property type="entry name" value="NUDIX_hydrolase-like_dom_sf"/>
</dbReference>
<accession>A0A401JB90</accession>
<dbReference type="InterPro" id="IPR020476">
    <property type="entry name" value="Nudix_hydrolase"/>
</dbReference>
<dbReference type="Pfam" id="PF21906">
    <property type="entry name" value="WHD_NrtR"/>
    <property type="match status" value="1"/>
</dbReference>
<dbReference type="PANTHER" id="PTHR43736">
    <property type="entry name" value="ADP-RIBOSE PYROPHOSPHATASE"/>
    <property type="match status" value="1"/>
</dbReference>
<dbReference type="SUPFAM" id="SSF55811">
    <property type="entry name" value="Nudix"/>
    <property type="match status" value="1"/>
</dbReference>
<evidence type="ECO:0000313" key="6">
    <source>
        <dbReference type="Proteomes" id="UP000286806"/>
    </source>
</evidence>
<feature type="domain" description="Nudix hydrolase" evidence="4">
    <location>
        <begin position="13"/>
        <end position="147"/>
    </location>
</feature>
<comment type="cofactor">
    <cofactor evidence="1">
        <name>Mg(2+)</name>
        <dbReference type="ChEBI" id="CHEBI:18420"/>
    </cofactor>
</comment>
<dbReference type="Proteomes" id="UP000286806">
    <property type="component" value="Unassembled WGS sequence"/>
</dbReference>
<dbReference type="InterPro" id="IPR036390">
    <property type="entry name" value="WH_DNA-bd_sf"/>
</dbReference>
<dbReference type="Gene3D" id="3.90.79.10">
    <property type="entry name" value="Nucleoside Triphosphate Pyrophosphohydrolase"/>
    <property type="match status" value="1"/>
</dbReference>
<dbReference type="AlphaFoldDB" id="A0A401JB90"/>
<reference evidence="5 6" key="1">
    <citation type="journal article" date="2019" name="Front. Microbiol.">
        <title>Genomes of Neutrophilic Sulfur-Oxidizing Chemolithoautotrophs Representing 9 Proteobacterial Species From 8 Genera.</title>
        <authorList>
            <person name="Watanabe T."/>
            <person name="Kojima H."/>
            <person name="Umezawa K."/>
            <person name="Hori C."/>
            <person name="Takasuka T.E."/>
            <person name="Kato Y."/>
            <person name="Fukui M."/>
        </authorList>
    </citation>
    <scope>NUCLEOTIDE SEQUENCE [LARGE SCALE GENOMIC DNA]</scope>
    <source>
        <strain evidence="5 6">TTN</strain>
    </source>
</reference>
<evidence type="ECO:0000256" key="3">
    <source>
        <dbReference type="RuleBase" id="RU003476"/>
    </source>
</evidence>
<dbReference type="EMBL" id="BGOW01000003">
    <property type="protein sequence ID" value="GBL44932.1"/>
    <property type="molecule type" value="Genomic_DNA"/>
</dbReference>
<dbReference type="CDD" id="cd18873">
    <property type="entry name" value="NUDIX_NadM_like"/>
    <property type="match status" value="1"/>
</dbReference>
<dbReference type="PROSITE" id="PS00893">
    <property type="entry name" value="NUDIX_BOX"/>
    <property type="match status" value="1"/>
</dbReference>
<sequence>MANHPMKPFCYDYPHPAVTTDIALFTIREERLAVLLIRRRAAPFQGCWALPGGFVEMDECLEDCALRELAEETGVTGVYLEQLYTFGKPDRDPRERIISVTYYALAPSEILSPVAGSDAAEVAWFAMDALPELAFDHREVIALAQQRLRAKLDYSTVAFGFMQEEFTLGELQKVYETIRGEALDKRNFRKHILALDLIGETGTSRRVGNHRPAKLYRVQHPGAVLYIK</sequence>
<keyword evidence="6" id="KW-1185">Reference proteome</keyword>
<dbReference type="Gene3D" id="1.10.10.10">
    <property type="entry name" value="Winged helix-like DNA-binding domain superfamily/Winged helix DNA-binding domain"/>
    <property type="match status" value="1"/>
</dbReference>
<dbReference type="InterPro" id="IPR036388">
    <property type="entry name" value="WH-like_DNA-bd_sf"/>
</dbReference>
<dbReference type="InterPro" id="IPR000086">
    <property type="entry name" value="NUDIX_hydrolase_dom"/>
</dbReference>
<dbReference type="InterPro" id="IPR054105">
    <property type="entry name" value="WHD_NrtR"/>
</dbReference>
<dbReference type="InterPro" id="IPR020084">
    <property type="entry name" value="NUDIX_hydrolase_CS"/>
</dbReference>
<keyword evidence="2 3" id="KW-0378">Hydrolase</keyword>
<name>A0A401JB90_9PROT</name>
<dbReference type="PANTHER" id="PTHR43736:SF4">
    <property type="entry name" value="SLR1690 PROTEIN"/>
    <property type="match status" value="1"/>
</dbReference>
<evidence type="ECO:0000256" key="1">
    <source>
        <dbReference type="ARBA" id="ARBA00001946"/>
    </source>
</evidence>
<dbReference type="GO" id="GO:0016787">
    <property type="term" value="F:hydrolase activity"/>
    <property type="evidence" value="ECO:0007669"/>
    <property type="project" value="UniProtKB-KW"/>
</dbReference>
<evidence type="ECO:0000313" key="5">
    <source>
        <dbReference type="EMBL" id="GBL44932.1"/>
    </source>
</evidence>
<evidence type="ECO:0000259" key="4">
    <source>
        <dbReference type="PROSITE" id="PS51462"/>
    </source>
</evidence>
<dbReference type="Pfam" id="PF00293">
    <property type="entry name" value="NUDIX"/>
    <property type="match status" value="1"/>
</dbReference>
<comment type="similarity">
    <text evidence="3">Belongs to the Nudix hydrolase family.</text>
</comment>
<organism evidence="5 6">
    <name type="scientific">Sulfuriferula multivorans</name>
    <dbReference type="NCBI Taxonomy" id="1559896"/>
    <lineage>
        <taxon>Bacteria</taxon>
        <taxon>Pseudomonadati</taxon>
        <taxon>Pseudomonadota</taxon>
        <taxon>Betaproteobacteria</taxon>
        <taxon>Nitrosomonadales</taxon>
        <taxon>Sulfuricellaceae</taxon>
        <taxon>Sulfuriferula</taxon>
    </lineage>
</organism>
<evidence type="ECO:0000256" key="2">
    <source>
        <dbReference type="ARBA" id="ARBA00022801"/>
    </source>
</evidence>
<dbReference type="SUPFAM" id="SSF46785">
    <property type="entry name" value="Winged helix' DNA-binding domain"/>
    <property type="match status" value="1"/>
</dbReference>
<protein>
    <submittedName>
        <fullName evidence="5">ADP-ribose pyrophosphatase</fullName>
    </submittedName>
</protein>
<dbReference type="RefSeq" id="WP_223247646.1">
    <property type="nucleotide sequence ID" value="NZ_BGOW01000003.1"/>
</dbReference>
<dbReference type="PRINTS" id="PR00502">
    <property type="entry name" value="NUDIXFAMILY"/>
</dbReference>
<gene>
    <name evidence="5" type="ORF">SFMTTN_0733</name>
</gene>
<dbReference type="PROSITE" id="PS51462">
    <property type="entry name" value="NUDIX"/>
    <property type="match status" value="1"/>
</dbReference>
<comment type="caution">
    <text evidence="5">The sequence shown here is derived from an EMBL/GenBank/DDBJ whole genome shotgun (WGS) entry which is preliminary data.</text>
</comment>
<proteinExistence type="inferred from homology"/>